<gene>
    <name evidence="4" type="ORF">JYK14_23690</name>
</gene>
<accession>A0ABT1DD46</accession>
<proteinExistence type="inferred from homology"/>
<dbReference type="PROSITE" id="PS51257">
    <property type="entry name" value="PROKAR_LIPOPROTEIN"/>
    <property type="match status" value="1"/>
</dbReference>
<reference evidence="4 5" key="1">
    <citation type="submission" date="2021-12" db="EMBL/GenBank/DDBJ databases">
        <title>Siccirubricoccus leaddurans sp. nov., a high concentration Zn2+ tolerance bacterium.</title>
        <authorList>
            <person name="Cao Y."/>
        </authorList>
    </citation>
    <scope>NUCLEOTIDE SEQUENCE [LARGE SCALE GENOMIC DNA]</scope>
    <source>
        <strain evidence="4 5">KC 17139</strain>
    </source>
</reference>
<feature type="chain" id="PRO_5045130777" evidence="3">
    <location>
        <begin position="20"/>
        <end position="239"/>
    </location>
</feature>
<dbReference type="PANTHER" id="PTHR30035">
    <property type="entry name" value="LIPOPROTEIN VACJ-RELATED"/>
    <property type="match status" value="1"/>
</dbReference>
<dbReference type="InterPro" id="IPR007428">
    <property type="entry name" value="MlaA"/>
</dbReference>
<keyword evidence="2 3" id="KW-0732">Signal</keyword>
<feature type="signal peptide" evidence="3">
    <location>
        <begin position="1"/>
        <end position="19"/>
    </location>
</feature>
<evidence type="ECO:0000313" key="4">
    <source>
        <dbReference type="EMBL" id="MCO6419140.1"/>
    </source>
</evidence>
<keyword evidence="5" id="KW-1185">Reference proteome</keyword>
<sequence length="239" mass="26114">MRRLAALSLSVLLAACATQGPVTDPTDPLEASNRQVFDVNMALDRNIFRPVAVFYRNTFGDWTRARIHNALQNVNEPVVAVNALLQGQPDMAAQSLLRFVINSIGGLGGMFDLESIGGPPRIIRDFGQTLYVWGVPDGPFLMVPVLGPSNPRELAGVISDGFLNPITWVIPVEASLGQGVVSGIDMRERNIETLDEIEATSLDLYARLRSLWRQHRDAELGRSTTEAPAVLEDPDAPSR</sequence>
<dbReference type="PANTHER" id="PTHR30035:SF3">
    <property type="entry name" value="INTERMEMBRANE PHOSPHOLIPID TRANSPORT SYSTEM LIPOPROTEIN MLAA"/>
    <property type="match status" value="1"/>
</dbReference>
<comment type="caution">
    <text evidence="4">The sequence shown here is derived from an EMBL/GenBank/DDBJ whole genome shotgun (WGS) entry which is preliminary data.</text>
</comment>
<keyword evidence="4" id="KW-0449">Lipoprotein</keyword>
<comment type="similarity">
    <text evidence="1">Belongs to the MlaA family.</text>
</comment>
<evidence type="ECO:0000256" key="1">
    <source>
        <dbReference type="ARBA" id="ARBA00010634"/>
    </source>
</evidence>
<dbReference type="EMBL" id="JAFIRR010000173">
    <property type="protein sequence ID" value="MCO6419140.1"/>
    <property type="molecule type" value="Genomic_DNA"/>
</dbReference>
<organism evidence="4 5">
    <name type="scientific">Siccirubricoccus soli</name>
    <dbReference type="NCBI Taxonomy" id="2899147"/>
    <lineage>
        <taxon>Bacteria</taxon>
        <taxon>Pseudomonadati</taxon>
        <taxon>Pseudomonadota</taxon>
        <taxon>Alphaproteobacteria</taxon>
        <taxon>Acetobacterales</taxon>
        <taxon>Roseomonadaceae</taxon>
        <taxon>Siccirubricoccus</taxon>
    </lineage>
</organism>
<evidence type="ECO:0000313" key="5">
    <source>
        <dbReference type="Proteomes" id="UP001523392"/>
    </source>
</evidence>
<dbReference type="Pfam" id="PF04333">
    <property type="entry name" value="MlaA"/>
    <property type="match status" value="1"/>
</dbReference>
<dbReference type="RefSeq" id="WP_252955762.1">
    <property type="nucleotide sequence ID" value="NZ_JAFIRR010000173.1"/>
</dbReference>
<protein>
    <submittedName>
        <fullName evidence="4">VacJ family lipoprotein</fullName>
    </submittedName>
</protein>
<dbReference type="PRINTS" id="PR01805">
    <property type="entry name" value="VACJLIPOPROT"/>
</dbReference>
<name>A0ABT1DD46_9PROT</name>
<dbReference type="Proteomes" id="UP001523392">
    <property type="component" value="Unassembled WGS sequence"/>
</dbReference>
<evidence type="ECO:0000256" key="3">
    <source>
        <dbReference type="SAM" id="SignalP"/>
    </source>
</evidence>
<evidence type="ECO:0000256" key="2">
    <source>
        <dbReference type="ARBA" id="ARBA00022729"/>
    </source>
</evidence>